<sequence length="352" mass="34912">MPRHLSSVNIVGGLTLNAAAGTNGQVLTSGGAGTNPTWTTISGGSYTLPTATSTALGGIELFSDTAQTVAANAVTSTASRTYGLQLNAALQGVVNVPWTDTVYTLPTATATALGGIELFSGTTQTTAANAVTTTASRTYGLQLNSDLQGVVNVPWTDTVYTAPTLAGTTLTSGGTITTLSGNLTTGGLTSTAAVNLNYASPTIASNNASAASIFTSTVTGVTIGSSTIRTTTFPADATTSTATASAGYMGMPQNSRSASYTLVAADAGKHIYMTATGFTITIPLNSSVAFPVGTTITFVSGNAVSTTISCADTFILAGAGTAASSKTLAAYGVATAIKIASTIWIISGNGLT</sequence>
<reference evidence="1" key="1">
    <citation type="submission" date="2020-04" db="EMBL/GenBank/DDBJ databases">
        <authorList>
            <person name="Chiriac C."/>
            <person name="Salcher M."/>
            <person name="Ghai R."/>
            <person name="Kavagutti S V."/>
        </authorList>
    </citation>
    <scope>NUCLEOTIDE SEQUENCE</scope>
</reference>
<name>A0A6J5LXX1_9CAUD</name>
<evidence type="ECO:0000313" key="2">
    <source>
        <dbReference type="EMBL" id="CAB4148175.1"/>
    </source>
</evidence>
<dbReference type="EMBL" id="LR796338">
    <property type="protein sequence ID" value="CAB4137917.1"/>
    <property type="molecule type" value="Genomic_DNA"/>
</dbReference>
<organism evidence="1">
    <name type="scientific">uncultured Caudovirales phage</name>
    <dbReference type="NCBI Taxonomy" id="2100421"/>
    <lineage>
        <taxon>Viruses</taxon>
        <taxon>Duplodnaviria</taxon>
        <taxon>Heunggongvirae</taxon>
        <taxon>Uroviricota</taxon>
        <taxon>Caudoviricetes</taxon>
        <taxon>Peduoviridae</taxon>
        <taxon>Maltschvirus</taxon>
        <taxon>Maltschvirus maltsch</taxon>
    </lineage>
</organism>
<protein>
    <submittedName>
        <fullName evidence="1">Uncharacterized protein</fullName>
    </submittedName>
</protein>
<dbReference type="EMBL" id="LR796481">
    <property type="protein sequence ID" value="CAB4148175.1"/>
    <property type="molecule type" value="Genomic_DNA"/>
</dbReference>
<gene>
    <name evidence="1" type="ORF">UFOVP325_142</name>
    <name evidence="2" type="ORF">UFOVP430_137</name>
</gene>
<evidence type="ECO:0000313" key="1">
    <source>
        <dbReference type="EMBL" id="CAB4137917.1"/>
    </source>
</evidence>
<proteinExistence type="predicted"/>
<accession>A0A6J5LXX1</accession>